<dbReference type="Pfam" id="PF01381">
    <property type="entry name" value="HTH_3"/>
    <property type="match status" value="1"/>
</dbReference>
<feature type="domain" description="HTH cro/C1-type" evidence="1">
    <location>
        <begin position="5"/>
        <end position="59"/>
    </location>
</feature>
<dbReference type="SMART" id="SM00530">
    <property type="entry name" value="HTH_XRE"/>
    <property type="match status" value="1"/>
</dbReference>
<dbReference type="RefSeq" id="WP_156990467.1">
    <property type="nucleotide sequence ID" value="NZ_VWXL01000052.1"/>
</dbReference>
<keyword evidence="3" id="KW-1185">Reference proteome</keyword>
<name>A0A6N8I0T0_9FIRM</name>
<comment type="caution">
    <text evidence="2">The sequence shown here is derived from an EMBL/GenBank/DDBJ whole genome shotgun (WGS) entry which is preliminary data.</text>
</comment>
<dbReference type="EMBL" id="VWXL01000052">
    <property type="protein sequence ID" value="MVB11143.1"/>
    <property type="molecule type" value="Genomic_DNA"/>
</dbReference>
<organism evidence="2 3">
    <name type="scientific">Caproicibacter fermentans</name>
    <dbReference type="NCBI Taxonomy" id="2576756"/>
    <lineage>
        <taxon>Bacteria</taxon>
        <taxon>Bacillati</taxon>
        <taxon>Bacillota</taxon>
        <taxon>Clostridia</taxon>
        <taxon>Eubacteriales</taxon>
        <taxon>Acutalibacteraceae</taxon>
        <taxon>Caproicibacter</taxon>
    </lineage>
</organism>
<dbReference type="SUPFAM" id="SSF47413">
    <property type="entry name" value="lambda repressor-like DNA-binding domains"/>
    <property type="match status" value="1"/>
</dbReference>
<dbReference type="AlphaFoldDB" id="A0A6N8I0T0"/>
<evidence type="ECO:0000313" key="2">
    <source>
        <dbReference type="EMBL" id="MVB11143.1"/>
    </source>
</evidence>
<gene>
    <name evidence="2" type="ORF">CAFE_18470</name>
</gene>
<dbReference type="InterPro" id="IPR001387">
    <property type="entry name" value="Cro/C1-type_HTH"/>
</dbReference>
<dbReference type="Gene3D" id="1.10.260.40">
    <property type="entry name" value="lambda repressor-like DNA-binding domains"/>
    <property type="match status" value="1"/>
</dbReference>
<dbReference type="PROSITE" id="PS50943">
    <property type="entry name" value="HTH_CROC1"/>
    <property type="match status" value="1"/>
</dbReference>
<dbReference type="Proteomes" id="UP000469440">
    <property type="component" value="Unassembled WGS sequence"/>
</dbReference>
<sequence length="142" mass="16236">MYEIFERLLKEAGITAYKVSKDTGISQTTLSDWKRGRSVPKTEKLQIIADYFDVSLDYLLGKTGIKKTPALTEKDERDISRRLDQTLSDLESAQGELMFDGEPLDDVTKELLIASLRKDLEMGKRIAKQKYTPKKYRTKPGD</sequence>
<evidence type="ECO:0000313" key="3">
    <source>
        <dbReference type="Proteomes" id="UP000469440"/>
    </source>
</evidence>
<reference evidence="2 3" key="1">
    <citation type="submission" date="2019-09" db="EMBL/GenBank/DDBJ databases">
        <title>Genome sequence of Clostridium sp. EA1.</title>
        <authorList>
            <person name="Poehlein A."/>
            <person name="Bengelsdorf F.R."/>
            <person name="Daniel R."/>
        </authorList>
    </citation>
    <scope>NUCLEOTIDE SEQUENCE [LARGE SCALE GENOMIC DNA]</scope>
    <source>
        <strain evidence="2 3">EA1</strain>
    </source>
</reference>
<dbReference type="CDD" id="cd00093">
    <property type="entry name" value="HTH_XRE"/>
    <property type="match status" value="1"/>
</dbReference>
<evidence type="ECO:0000259" key="1">
    <source>
        <dbReference type="PROSITE" id="PS50943"/>
    </source>
</evidence>
<proteinExistence type="predicted"/>
<accession>A0A6N8I0T0</accession>
<dbReference type="InterPro" id="IPR010982">
    <property type="entry name" value="Lambda_DNA-bd_dom_sf"/>
</dbReference>
<protein>
    <submittedName>
        <fullName evidence="2">Helix-turn-helix protein</fullName>
    </submittedName>
</protein>
<dbReference type="OrthoDB" id="2475196at2"/>
<dbReference type="GO" id="GO:0003677">
    <property type="term" value="F:DNA binding"/>
    <property type="evidence" value="ECO:0007669"/>
    <property type="project" value="InterPro"/>
</dbReference>